<keyword evidence="2" id="KW-1185">Reference proteome</keyword>
<protein>
    <submittedName>
        <fullName evidence="1">Uncharacterized protein</fullName>
    </submittedName>
</protein>
<reference evidence="1 2" key="1">
    <citation type="journal article" date="2024" name="G3 (Bethesda)">
        <title>Genome assembly of Hibiscus sabdariffa L. provides insights into metabolisms of medicinal natural products.</title>
        <authorList>
            <person name="Kim T."/>
        </authorList>
    </citation>
    <scope>NUCLEOTIDE SEQUENCE [LARGE SCALE GENOMIC DNA]</scope>
    <source>
        <strain evidence="1">TK-2024</strain>
        <tissue evidence="1">Old leaves</tissue>
    </source>
</reference>
<accession>A0ABR1ZEK7</accession>
<sequence length="171" mass="19778">MNSSTLVQLPVEMRDPKPWLRQMNPALSLPKPYPQPSFQYRGRIKKVHRENRKPLLPLTLISLLAKRKRMALHPRLIPWKERWLFNLTTATRTMMEILSILIRISAIAWSKSKVMEMGTDLFGMRIDLIPSLSIEDEVKDDKVEPFTSGNCAEEVVPVEADDLAEVHPHEE</sequence>
<evidence type="ECO:0000313" key="2">
    <source>
        <dbReference type="Proteomes" id="UP001396334"/>
    </source>
</evidence>
<organism evidence="1 2">
    <name type="scientific">Hibiscus sabdariffa</name>
    <name type="common">roselle</name>
    <dbReference type="NCBI Taxonomy" id="183260"/>
    <lineage>
        <taxon>Eukaryota</taxon>
        <taxon>Viridiplantae</taxon>
        <taxon>Streptophyta</taxon>
        <taxon>Embryophyta</taxon>
        <taxon>Tracheophyta</taxon>
        <taxon>Spermatophyta</taxon>
        <taxon>Magnoliopsida</taxon>
        <taxon>eudicotyledons</taxon>
        <taxon>Gunneridae</taxon>
        <taxon>Pentapetalae</taxon>
        <taxon>rosids</taxon>
        <taxon>malvids</taxon>
        <taxon>Malvales</taxon>
        <taxon>Malvaceae</taxon>
        <taxon>Malvoideae</taxon>
        <taxon>Hibiscus</taxon>
    </lineage>
</organism>
<comment type="caution">
    <text evidence="1">The sequence shown here is derived from an EMBL/GenBank/DDBJ whole genome shotgun (WGS) entry which is preliminary data.</text>
</comment>
<name>A0ABR1ZEK7_9ROSI</name>
<proteinExistence type="predicted"/>
<dbReference type="EMBL" id="JBBPBN010001284">
    <property type="protein sequence ID" value="KAK8478854.1"/>
    <property type="molecule type" value="Genomic_DNA"/>
</dbReference>
<gene>
    <name evidence="1" type="ORF">V6N11_038043</name>
</gene>
<evidence type="ECO:0000313" key="1">
    <source>
        <dbReference type="EMBL" id="KAK8478854.1"/>
    </source>
</evidence>
<dbReference type="Proteomes" id="UP001396334">
    <property type="component" value="Unassembled WGS sequence"/>
</dbReference>